<dbReference type="Proteomes" id="UP000826656">
    <property type="component" value="Unassembled WGS sequence"/>
</dbReference>
<accession>A0ABQ7ULQ6</accession>
<proteinExistence type="predicted"/>
<dbReference type="PANTHER" id="PTHR37610">
    <property type="entry name" value="CCHC-TYPE DOMAIN-CONTAINING PROTEIN"/>
    <property type="match status" value="1"/>
</dbReference>
<name>A0ABQ7ULQ6_SOLTU</name>
<comment type="caution">
    <text evidence="2">The sequence shown here is derived from an EMBL/GenBank/DDBJ whole genome shotgun (WGS) entry which is preliminary data.</text>
</comment>
<dbReference type="EMBL" id="JAIVGD010000019">
    <property type="protein sequence ID" value="KAH0750557.1"/>
    <property type="molecule type" value="Genomic_DNA"/>
</dbReference>
<evidence type="ECO:0000313" key="3">
    <source>
        <dbReference type="Proteomes" id="UP000826656"/>
    </source>
</evidence>
<evidence type="ECO:0000259" key="1">
    <source>
        <dbReference type="Pfam" id="PF03732"/>
    </source>
</evidence>
<organism evidence="2 3">
    <name type="scientific">Solanum tuberosum</name>
    <name type="common">Potato</name>
    <dbReference type="NCBI Taxonomy" id="4113"/>
    <lineage>
        <taxon>Eukaryota</taxon>
        <taxon>Viridiplantae</taxon>
        <taxon>Streptophyta</taxon>
        <taxon>Embryophyta</taxon>
        <taxon>Tracheophyta</taxon>
        <taxon>Spermatophyta</taxon>
        <taxon>Magnoliopsida</taxon>
        <taxon>eudicotyledons</taxon>
        <taxon>Gunneridae</taxon>
        <taxon>Pentapetalae</taxon>
        <taxon>asterids</taxon>
        <taxon>lamiids</taxon>
        <taxon>Solanales</taxon>
        <taxon>Solanaceae</taxon>
        <taxon>Solanoideae</taxon>
        <taxon>Solaneae</taxon>
        <taxon>Solanum</taxon>
    </lineage>
</organism>
<sequence>MVISWLLNSLSREISESVLYSSTAKDLWAELEARFGQSSGAKLFQLQKELSDLVQGSSDIAIYYTKMKRLWDELDALDFIIPCNCSCSCGANEKNIKSKHDECFVRFLMGLNNSYCAPRGNILMISPLPSIPNAYALLMQEEKQREVQNTPKFPIESSSFIANNGPRSFSTDFKGQKGTYDNKKSNLVCRYCKKTGHSIEKLSRPGSTPKS</sequence>
<gene>
    <name evidence="2" type="ORF">KY290_029789</name>
</gene>
<feature type="domain" description="Retrotransposon gag" evidence="1">
    <location>
        <begin position="5"/>
        <end position="76"/>
    </location>
</feature>
<evidence type="ECO:0000313" key="2">
    <source>
        <dbReference type="EMBL" id="KAH0750557.1"/>
    </source>
</evidence>
<dbReference type="Pfam" id="PF03732">
    <property type="entry name" value="Retrotrans_gag"/>
    <property type="match status" value="1"/>
</dbReference>
<keyword evidence="3" id="KW-1185">Reference proteome</keyword>
<dbReference type="PANTHER" id="PTHR37610:SF6">
    <property type="entry name" value="GAG-POLYPEPTIDE OF LTR COPIA-TYPE-RELATED"/>
    <property type="match status" value="1"/>
</dbReference>
<reference evidence="2 3" key="1">
    <citation type="journal article" date="2021" name="bioRxiv">
        <title>Chromosome-scale and haplotype-resolved genome assembly of a tetraploid potato cultivar.</title>
        <authorList>
            <person name="Sun H."/>
            <person name="Jiao W.-B."/>
            <person name="Krause K."/>
            <person name="Campoy J.A."/>
            <person name="Goel M."/>
            <person name="Folz-Donahue K."/>
            <person name="Kukat C."/>
            <person name="Huettel B."/>
            <person name="Schneeberger K."/>
        </authorList>
    </citation>
    <scope>NUCLEOTIDE SEQUENCE [LARGE SCALE GENOMIC DNA]</scope>
    <source>
        <strain evidence="2">SolTubOtavaFocal</strain>
        <tissue evidence="2">Leaves</tissue>
    </source>
</reference>
<protein>
    <recommendedName>
        <fullName evidence="1">Retrotransposon gag domain-containing protein</fullName>
    </recommendedName>
</protein>
<dbReference type="InterPro" id="IPR005162">
    <property type="entry name" value="Retrotrans_gag_dom"/>
</dbReference>